<gene>
    <name evidence="4" type="ORF">SAMN06264849_103286</name>
</gene>
<evidence type="ECO:0000256" key="1">
    <source>
        <dbReference type="ARBA" id="ARBA00022679"/>
    </source>
</evidence>
<dbReference type="OrthoDB" id="9798006at2"/>
<keyword evidence="5" id="KW-1185">Reference proteome</keyword>
<dbReference type="EMBL" id="FXTI01000003">
    <property type="protein sequence ID" value="SMO57315.1"/>
    <property type="molecule type" value="Genomic_DNA"/>
</dbReference>
<dbReference type="InterPro" id="IPR000182">
    <property type="entry name" value="GNAT_dom"/>
</dbReference>
<organism evidence="4 5">
    <name type="scientific">Melghirimyces algeriensis</name>
    <dbReference type="NCBI Taxonomy" id="910412"/>
    <lineage>
        <taxon>Bacteria</taxon>
        <taxon>Bacillati</taxon>
        <taxon>Bacillota</taxon>
        <taxon>Bacilli</taxon>
        <taxon>Bacillales</taxon>
        <taxon>Thermoactinomycetaceae</taxon>
        <taxon>Melghirimyces</taxon>
    </lineage>
</organism>
<dbReference type="CDD" id="cd04301">
    <property type="entry name" value="NAT_SF"/>
    <property type="match status" value="1"/>
</dbReference>
<evidence type="ECO:0000256" key="2">
    <source>
        <dbReference type="ARBA" id="ARBA00023315"/>
    </source>
</evidence>
<dbReference type="SUPFAM" id="SSF55729">
    <property type="entry name" value="Acyl-CoA N-acyltransferases (Nat)"/>
    <property type="match status" value="1"/>
</dbReference>
<evidence type="ECO:0000313" key="4">
    <source>
        <dbReference type="EMBL" id="SMO57315.1"/>
    </source>
</evidence>
<name>A0A521CD57_9BACL</name>
<protein>
    <submittedName>
        <fullName evidence="4">Phosphinothricin acetyltransferase</fullName>
    </submittedName>
</protein>
<keyword evidence="1 4" id="KW-0808">Transferase</keyword>
<dbReference type="InterPro" id="IPR050832">
    <property type="entry name" value="Bact_Acetyltransf"/>
</dbReference>
<proteinExistence type="predicted"/>
<dbReference type="GO" id="GO:0016747">
    <property type="term" value="F:acyltransferase activity, transferring groups other than amino-acyl groups"/>
    <property type="evidence" value="ECO:0007669"/>
    <property type="project" value="InterPro"/>
</dbReference>
<accession>A0A521CD57</accession>
<dbReference type="InterPro" id="IPR016181">
    <property type="entry name" value="Acyl_CoA_acyltransferase"/>
</dbReference>
<evidence type="ECO:0000313" key="5">
    <source>
        <dbReference type="Proteomes" id="UP000315636"/>
    </source>
</evidence>
<feature type="domain" description="N-acetyltransferase" evidence="3">
    <location>
        <begin position="5"/>
        <end position="154"/>
    </location>
</feature>
<dbReference type="RefSeq" id="WP_142505021.1">
    <property type="nucleotide sequence ID" value="NZ_FXTI01000003.1"/>
</dbReference>
<keyword evidence="2" id="KW-0012">Acyltransferase</keyword>
<sequence>MNDSWIIRKAQEEDWRQIQAIYNQGIEDRIATLEEQPKSLEEVLKDRSSRYVVLVAIQGGEVYGWASLNPYSYRCAYSGVVDLSVYVDRNWRGKGVGSRLLNALESEAQAHHFHKMIHYTLPFNKLGQGLYRKCGFREVGVLQNQGVLDGRFVDVLVMEKCLSPSR</sequence>
<dbReference type="AlphaFoldDB" id="A0A521CD57"/>
<dbReference type="PANTHER" id="PTHR43877">
    <property type="entry name" value="AMINOALKYLPHOSPHONATE N-ACETYLTRANSFERASE-RELATED-RELATED"/>
    <property type="match status" value="1"/>
</dbReference>
<dbReference type="NCBIfam" id="NF040503">
    <property type="entry name" value="resist_ArsN1a"/>
    <property type="match status" value="1"/>
</dbReference>
<dbReference type="PANTHER" id="PTHR43877:SF2">
    <property type="entry name" value="AMINOALKYLPHOSPHONATE N-ACETYLTRANSFERASE-RELATED"/>
    <property type="match status" value="1"/>
</dbReference>
<evidence type="ECO:0000259" key="3">
    <source>
        <dbReference type="PROSITE" id="PS51186"/>
    </source>
</evidence>
<reference evidence="4 5" key="1">
    <citation type="submission" date="2017-05" db="EMBL/GenBank/DDBJ databases">
        <authorList>
            <person name="Varghese N."/>
            <person name="Submissions S."/>
        </authorList>
    </citation>
    <scope>NUCLEOTIDE SEQUENCE [LARGE SCALE GENOMIC DNA]</scope>
    <source>
        <strain evidence="4 5">DSM 45474</strain>
    </source>
</reference>
<dbReference type="Gene3D" id="3.40.630.30">
    <property type="match status" value="1"/>
</dbReference>
<dbReference type="Pfam" id="PF00583">
    <property type="entry name" value="Acetyltransf_1"/>
    <property type="match status" value="1"/>
</dbReference>
<dbReference type="Proteomes" id="UP000315636">
    <property type="component" value="Unassembled WGS sequence"/>
</dbReference>
<dbReference type="PROSITE" id="PS51186">
    <property type="entry name" value="GNAT"/>
    <property type="match status" value="1"/>
</dbReference>